<dbReference type="AlphaFoldDB" id="A0A9D2P2B9"/>
<evidence type="ECO:0000259" key="2">
    <source>
        <dbReference type="Pfam" id="PF07811"/>
    </source>
</evidence>
<proteinExistence type="predicted"/>
<organism evidence="3 4">
    <name type="scientific">Candidatus Mediterraneibacter gallistercoris</name>
    <dbReference type="NCBI Taxonomy" id="2838671"/>
    <lineage>
        <taxon>Bacteria</taxon>
        <taxon>Bacillati</taxon>
        <taxon>Bacillota</taxon>
        <taxon>Clostridia</taxon>
        <taxon>Lachnospirales</taxon>
        <taxon>Lachnospiraceae</taxon>
        <taxon>Mediterraneibacter</taxon>
    </lineage>
</organism>
<evidence type="ECO:0000313" key="3">
    <source>
        <dbReference type="EMBL" id="HJC42169.1"/>
    </source>
</evidence>
<dbReference type="InterPro" id="IPR012495">
    <property type="entry name" value="TadE-like_dom"/>
</dbReference>
<dbReference type="EMBL" id="DWWI01000013">
    <property type="protein sequence ID" value="HJC42169.1"/>
    <property type="molecule type" value="Genomic_DNA"/>
</dbReference>
<comment type="caution">
    <text evidence="3">The sequence shown here is derived from an EMBL/GenBank/DDBJ whole genome shotgun (WGS) entry which is preliminary data.</text>
</comment>
<keyword evidence="1" id="KW-1133">Transmembrane helix</keyword>
<evidence type="ECO:0000313" key="4">
    <source>
        <dbReference type="Proteomes" id="UP000823895"/>
    </source>
</evidence>
<sequence length="122" mass="13713">MVKGSTVIEMAYIIPLFLGLFVLIMHAVFYYHDKAVLNGAAGETAILGAQAARRADTEYDLESFFEERTNGKLIYMTDTDLSISETEDKITVSVSARRSLMSMEISQSALIVKPEKNIRRMR</sequence>
<accession>A0A9D2P2B9</accession>
<evidence type="ECO:0000256" key="1">
    <source>
        <dbReference type="SAM" id="Phobius"/>
    </source>
</evidence>
<protein>
    <submittedName>
        <fullName evidence="3">Pilus assembly protein</fullName>
    </submittedName>
</protein>
<reference evidence="3" key="1">
    <citation type="journal article" date="2021" name="PeerJ">
        <title>Extensive microbial diversity within the chicken gut microbiome revealed by metagenomics and culture.</title>
        <authorList>
            <person name="Gilroy R."/>
            <person name="Ravi A."/>
            <person name="Getino M."/>
            <person name="Pursley I."/>
            <person name="Horton D.L."/>
            <person name="Alikhan N.F."/>
            <person name="Baker D."/>
            <person name="Gharbi K."/>
            <person name="Hall N."/>
            <person name="Watson M."/>
            <person name="Adriaenssens E.M."/>
            <person name="Foster-Nyarko E."/>
            <person name="Jarju S."/>
            <person name="Secka A."/>
            <person name="Antonio M."/>
            <person name="Oren A."/>
            <person name="Chaudhuri R.R."/>
            <person name="La Ragione R."/>
            <person name="Hildebrand F."/>
            <person name="Pallen M.J."/>
        </authorList>
    </citation>
    <scope>NUCLEOTIDE SEQUENCE</scope>
    <source>
        <strain evidence="3">CHK165-2605</strain>
    </source>
</reference>
<name>A0A9D2P2B9_9FIRM</name>
<feature type="transmembrane region" description="Helical" evidence="1">
    <location>
        <begin position="12"/>
        <end position="31"/>
    </location>
</feature>
<keyword evidence="1" id="KW-0812">Transmembrane</keyword>
<dbReference type="Pfam" id="PF07811">
    <property type="entry name" value="TadE"/>
    <property type="match status" value="1"/>
</dbReference>
<keyword evidence="1" id="KW-0472">Membrane</keyword>
<reference evidence="3" key="2">
    <citation type="submission" date="2021-04" db="EMBL/GenBank/DDBJ databases">
        <authorList>
            <person name="Gilroy R."/>
        </authorList>
    </citation>
    <scope>NUCLEOTIDE SEQUENCE</scope>
    <source>
        <strain evidence="3">CHK165-2605</strain>
    </source>
</reference>
<dbReference type="Proteomes" id="UP000823895">
    <property type="component" value="Unassembled WGS sequence"/>
</dbReference>
<feature type="domain" description="TadE-like" evidence="2">
    <location>
        <begin position="4"/>
        <end position="45"/>
    </location>
</feature>
<gene>
    <name evidence="3" type="ORF">H9756_00555</name>
</gene>